<dbReference type="Pfam" id="PF00441">
    <property type="entry name" value="Acyl-CoA_dh_1"/>
    <property type="match status" value="1"/>
</dbReference>
<dbReference type="PANTHER" id="PTHR43884">
    <property type="entry name" value="ACYL-COA DEHYDROGENASE"/>
    <property type="match status" value="1"/>
</dbReference>
<dbReference type="SUPFAM" id="SSF47203">
    <property type="entry name" value="Acyl-CoA dehydrogenase C-terminal domain-like"/>
    <property type="match status" value="1"/>
</dbReference>
<protein>
    <submittedName>
        <fullName evidence="10">Acyl-CoA dehydrogenase</fullName>
    </submittedName>
</protein>
<name>A0A127M614_9GAMM</name>
<evidence type="ECO:0000256" key="4">
    <source>
        <dbReference type="ARBA" id="ARBA00022827"/>
    </source>
</evidence>
<proteinExistence type="inferred from homology"/>
<dbReference type="Gene3D" id="2.40.110.10">
    <property type="entry name" value="Butyryl-CoA Dehydrogenase, subunit A, domain 2"/>
    <property type="match status" value="1"/>
</dbReference>
<dbReference type="FunFam" id="1.20.140.10:FF:000001">
    <property type="entry name" value="Acyl-CoA dehydrogenase"/>
    <property type="match status" value="1"/>
</dbReference>
<keyword evidence="5 6" id="KW-0560">Oxidoreductase</keyword>
<keyword evidence="3 6" id="KW-0285">Flavoprotein</keyword>
<dbReference type="InterPro" id="IPR037069">
    <property type="entry name" value="AcylCoA_DH/ox_N_sf"/>
</dbReference>
<feature type="domain" description="Acyl-CoA dehydrogenase/oxidase C-terminal" evidence="7">
    <location>
        <begin position="229"/>
        <end position="377"/>
    </location>
</feature>
<evidence type="ECO:0000256" key="1">
    <source>
        <dbReference type="ARBA" id="ARBA00001974"/>
    </source>
</evidence>
<dbReference type="InterPro" id="IPR006089">
    <property type="entry name" value="Acyl-CoA_DH_CS"/>
</dbReference>
<dbReference type="KEGG" id="zal:AZF00_10320"/>
<dbReference type="InterPro" id="IPR009100">
    <property type="entry name" value="AcylCoA_DH/oxidase_NM_dom_sf"/>
</dbReference>
<dbReference type="FunFam" id="2.40.110.10:FF:000002">
    <property type="entry name" value="Acyl-CoA dehydrogenase fadE12"/>
    <property type="match status" value="1"/>
</dbReference>
<dbReference type="InterPro" id="IPR036250">
    <property type="entry name" value="AcylCo_DH-like_C"/>
</dbReference>
<organism evidence="10 11">
    <name type="scientific">Zhongshania aliphaticivorans</name>
    <dbReference type="NCBI Taxonomy" id="1470434"/>
    <lineage>
        <taxon>Bacteria</taxon>
        <taxon>Pseudomonadati</taxon>
        <taxon>Pseudomonadota</taxon>
        <taxon>Gammaproteobacteria</taxon>
        <taxon>Cellvibrionales</taxon>
        <taxon>Spongiibacteraceae</taxon>
        <taxon>Zhongshania</taxon>
    </lineage>
</organism>
<dbReference type="PANTHER" id="PTHR43884:SF12">
    <property type="entry name" value="ISOVALERYL-COA DEHYDROGENASE, MITOCHONDRIAL-RELATED"/>
    <property type="match status" value="1"/>
</dbReference>
<dbReference type="STRING" id="1470434.AZF00_10320"/>
<dbReference type="GO" id="GO:0050660">
    <property type="term" value="F:flavin adenine dinucleotide binding"/>
    <property type="evidence" value="ECO:0007669"/>
    <property type="project" value="InterPro"/>
</dbReference>
<evidence type="ECO:0000313" key="10">
    <source>
        <dbReference type="EMBL" id="AMO68665.1"/>
    </source>
</evidence>
<dbReference type="Proteomes" id="UP000074119">
    <property type="component" value="Chromosome"/>
</dbReference>
<dbReference type="RefSeq" id="WP_008249738.1">
    <property type="nucleotide sequence ID" value="NZ_CP014544.1"/>
</dbReference>
<dbReference type="EMBL" id="CP014544">
    <property type="protein sequence ID" value="AMO68665.1"/>
    <property type="molecule type" value="Genomic_DNA"/>
</dbReference>
<dbReference type="Pfam" id="PF02770">
    <property type="entry name" value="Acyl-CoA_dh_M"/>
    <property type="match status" value="1"/>
</dbReference>
<dbReference type="Pfam" id="PF02771">
    <property type="entry name" value="Acyl-CoA_dh_N"/>
    <property type="match status" value="1"/>
</dbReference>
<evidence type="ECO:0000256" key="2">
    <source>
        <dbReference type="ARBA" id="ARBA00009347"/>
    </source>
</evidence>
<feature type="domain" description="Acyl-CoA oxidase/dehydrogenase middle" evidence="8">
    <location>
        <begin position="123"/>
        <end position="217"/>
    </location>
</feature>
<evidence type="ECO:0000259" key="7">
    <source>
        <dbReference type="Pfam" id="PF00441"/>
    </source>
</evidence>
<dbReference type="Gene3D" id="1.20.140.10">
    <property type="entry name" value="Butyryl-CoA Dehydrogenase, subunit A, domain 3"/>
    <property type="match status" value="1"/>
</dbReference>
<dbReference type="Gene3D" id="1.10.540.10">
    <property type="entry name" value="Acyl-CoA dehydrogenase/oxidase, N-terminal domain"/>
    <property type="match status" value="1"/>
</dbReference>
<feature type="domain" description="Acyl-CoA dehydrogenase/oxidase N-terminal" evidence="9">
    <location>
        <begin position="7"/>
        <end position="119"/>
    </location>
</feature>
<comment type="similarity">
    <text evidence="2 6">Belongs to the acyl-CoA dehydrogenase family.</text>
</comment>
<evidence type="ECO:0000259" key="9">
    <source>
        <dbReference type="Pfam" id="PF02771"/>
    </source>
</evidence>
<evidence type="ECO:0000259" key="8">
    <source>
        <dbReference type="Pfam" id="PF02770"/>
    </source>
</evidence>
<dbReference type="InterPro" id="IPR013786">
    <property type="entry name" value="AcylCoA_DH/ox_N"/>
</dbReference>
<dbReference type="InterPro" id="IPR046373">
    <property type="entry name" value="Acyl-CoA_Oxase/DH_mid-dom_sf"/>
</dbReference>
<keyword evidence="4 6" id="KW-0274">FAD</keyword>
<dbReference type="PROSITE" id="PS00072">
    <property type="entry name" value="ACYL_COA_DH_1"/>
    <property type="match status" value="1"/>
</dbReference>
<sequence>MQRDCFTEEQNQFRDAYRRFLDKEVAPFRDAWRKAGIVPREIFKKMGEQGYLLTWAAEEFGGLDINDFRYQQIMIEEDGLYGEAGLFHTLHSRLVAPYLKHFGNPEQQQRFIPACVSGDCILAIAMTEPDAGSDLAGMKSRAEDKGDHWVLNGSKVYISNGILADLVIVAAKTNPEKPREMTLFLVEAGMDGFERGRNLDKLGLKAQDTAELFFTDVKIPKANVLGEVGRGMHHLMQGLAEERLITACISLAAAQSAFELTKVFVEDRKAFGKSLSEQQNTRFKMAAMRTELDVAQAFVDQCVSQHNDGRLTADSASKAKLYCSEVEGRMVDEGVQLHGGAGYMQEYEICNLYANARISRILAGTSEIMKEIIARSIFEKR</sequence>
<comment type="cofactor">
    <cofactor evidence="1 6">
        <name>FAD</name>
        <dbReference type="ChEBI" id="CHEBI:57692"/>
    </cofactor>
</comment>
<gene>
    <name evidence="10" type="ORF">AZF00_10320</name>
</gene>
<evidence type="ECO:0000256" key="3">
    <source>
        <dbReference type="ARBA" id="ARBA00022630"/>
    </source>
</evidence>
<dbReference type="GO" id="GO:0003995">
    <property type="term" value="F:acyl-CoA dehydrogenase activity"/>
    <property type="evidence" value="ECO:0007669"/>
    <property type="project" value="InterPro"/>
</dbReference>
<evidence type="ECO:0000256" key="6">
    <source>
        <dbReference type="RuleBase" id="RU362125"/>
    </source>
</evidence>
<dbReference type="InterPro" id="IPR009075">
    <property type="entry name" value="AcylCo_DH/oxidase_C"/>
</dbReference>
<dbReference type="InterPro" id="IPR006091">
    <property type="entry name" value="Acyl-CoA_Oxase/DH_mid-dom"/>
</dbReference>
<evidence type="ECO:0000313" key="11">
    <source>
        <dbReference type="Proteomes" id="UP000074119"/>
    </source>
</evidence>
<accession>A0A127M614</accession>
<dbReference type="SUPFAM" id="SSF56645">
    <property type="entry name" value="Acyl-CoA dehydrogenase NM domain-like"/>
    <property type="match status" value="1"/>
</dbReference>
<reference evidence="10 11" key="1">
    <citation type="submission" date="2015-12" db="EMBL/GenBank/DDBJ databases">
        <authorList>
            <person name="Shamseldin A."/>
            <person name="Moawad H."/>
            <person name="Abd El-Rahim W.M."/>
            <person name="Sadowsky M.J."/>
        </authorList>
    </citation>
    <scope>NUCLEOTIDE SEQUENCE [LARGE SCALE GENOMIC DNA]</scope>
    <source>
        <strain evidence="10 11">SM2</strain>
    </source>
</reference>
<dbReference type="AlphaFoldDB" id="A0A127M614"/>
<evidence type="ECO:0000256" key="5">
    <source>
        <dbReference type="ARBA" id="ARBA00023002"/>
    </source>
</evidence>